<dbReference type="AlphaFoldDB" id="A0A4R5TWS5"/>
<keyword evidence="3" id="KW-1185">Reference proteome</keyword>
<dbReference type="Pfam" id="PF19834">
    <property type="entry name" value="DUF6314"/>
    <property type="match status" value="1"/>
</dbReference>
<dbReference type="OrthoDB" id="3296280at2"/>
<reference evidence="2 3" key="1">
    <citation type="submission" date="2019-03" db="EMBL/GenBank/DDBJ databases">
        <title>Arthrobacter sp. nov., an bacterium isolated from biocrust in Mu Us Desert.</title>
        <authorList>
            <person name="Lixiong L."/>
        </authorList>
    </citation>
    <scope>NUCLEOTIDE SEQUENCE [LARGE SCALE GENOMIC DNA]</scope>
    <source>
        <strain evidence="2 3">SLN-3</strain>
    </source>
</reference>
<sequence>MNVPVPDLRSYLLGAWRVRRSLLNRADATVGTFTGTLTFRPVPDGGPGLFWHEEGTVHWPGVRPSTGRAVAPFTGPASRRYLLVPGGPAAPWEVLFEDGRPFHRLGLTTGSWRDEHWCSPDTYRVEYTALAQDRLNYEWDVTGPAKDQLLTTELTREDPTG</sequence>
<comment type="caution">
    <text evidence="2">The sequence shown here is derived from an EMBL/GenBank/DDBJ whole genome shotgun (WGS) entry which is preliminary data.</text>
</comment>
<dbReference type="EMBL" id="SMTK01000003">
    <property type="protein sequence ID" value="TDK25603.1"/>
    <property type="molecule type" value="Genomic_DNA"/>
</dbReference>
<evidence type="ECO:0000313" key="2">
    <source>
        <dbReference type="EMBL" id="TDK25603.1"/>
    </source>
</evidence>
<organism evidence="2 3">
    <name type="scientific">Arthrobacter crusticola</name>
    <dbReference type="NCBI Taxonomy" id="2547960"/>
    <lineage>
        <taxon>Bacteria</taxon>
        <taxon>Bacillati</taxon>
        <taxon>Actinomycetota</taxon>
        <taxon>Actinomycetes</taxon>
        <taxon>Micrococcales</taxon>
        <taxon>Micrococcaceae</taxon>
        <taxon>Arthrobacter</taxon>
    </lineage>
</organism>
<name>A0A4R5TWS5_9MICC</name>
<gene>
    <name evidence="2" type="ORF">E2F48_10175</name>
</gene>
<evidence type="ECO:0000259" key="1">
    <source>
        <dbReference type="Pfam" id="PF19834"/>
    </source>
</evidence>
<proteinExistence type="predicted"/>
<evidence type="ECO:0000313" key="3">
    <source>
        <dbReference type="Proteomes" id="UP000295411"/>
    </source>
</evidence>
<feature type="domain" description="DUF6314" evidence="1">
    <location>
        <begin position="12"/>
        <end position="156"/>
    </location>
</feature>
<dbReference type="Proteomes" id="UP000295411">
    <property type="component" value="Unassembled WGS sequence"/>
</dbReference>
<accession>A0A4R5TWS5</accession>
<dbReference type="InterPro" id="IPR045632">
    <property type="entry name" value="DUF6314"/>
</dbReference>
<dbReference type="RefSeq" id="WP_133403863.1">
    <property type="nucleotide sequence ID" value="NZ_SMTK01000003.1"/>
</dbReference>
<protein>
    <recommendedName>
        <fullName evidence="1">DUF6314 domain-containing protein</fullName>
    </recommendedName>
</protein>